<sequence>MNVKLYYAPERDTAGRPVTYSDGGRFAGFVRRGRIESYYTRADGSAAITMEYLGVSPDGLKVELWSALEDDPGDALDSRAAACGDERGYAAASEAAARTTSDSRQFVRALAAMPEELAAQGYRAADPFDFFNIAASTLGIYRVDVDGEVYWPAGEE</sequence>
<evidence type="ECO:0000313" key="1">
    <source>
        <dbReference type="EMBL" id="CRY95392.1"/>
    </source>
</evidence>
<name>A0A0H5QHM4_9ZZZZ</name>
<dbReference type="AlphaFoldDB" id="A0A0H5QHM4"/>
<accession>A0A0H5QHM4</accession>
<organism evidence="1">
    <name type="scientific">uncultured prokaryote</name>
    <dbReference type="NCBI Taxonomy" id="198431"/>
    <lineage>
        <taxon>unclassified sequences</taxon>
        <taxon>environmental samples</taxon>
    </lineage>
</organism>
<geneLocation type="plasmid" evidence="1">
    <name>pRGRH0614</name>
</geneLocation>
<reference evidence="1" key="1">
    <citation type="submission" date="2015-06" db="EMBL/GenBank/DDBJ databases">
        <authorList>
            <person name="Joergensen T."/>
        </authorList>
    </citation>
    <scope>NUCLEOTIDE SEQUENCE</scope>
    <source>
        <plasmid evidence="1">pRGRH0614</plasmid>
    </source>
</reference>
<keyword evidence="1" id="KW-0614">Plasmid</keyword>
<protein>
    <submittedName>
        <fullName evidence="1">Uncharacterized protein</fullName>
    </submittedName>
</protein>
<proteinExistence type="predicted"/>
<dbReference type="EMBL" id="LN853243">
    <property type="protein sequence ID" value="CRY95392.1"/>
    <property type="molecule type" value="Genomic_DNA"/>
</dbReference>
<reference evidence="1" key="2">
    <citation type="submission" date="2015-07" db="EMBL/GenBank/DDBJ databases">
        <title>Plasmids, circular viruses and viroids from rat gut.</title>
        <authorList>
            <person name="Jorgensen T.J."/>
            <person name="Hansen M.A."/>
            <person name="Xu Z."/>
            <person name="Tabak M.A."/>
            <person name="Sorensen S.J."/>
            <person name="Hansen L.H."/>
        </authorList>
    </citation>
    <scope>NUCLEOTIDE SEQUENCE</scope>
    <source>
        <plasmid evidence="1">pRGRH0614</plasmid>
    </source>
</reference>